<evidence type="ECO:0000256" key="5">
    <source>
        <dbReference type="ARBA" id="ARBA00023027"/>
    </source>
</evidence>
<dbReference type="Pfam" id="PF01232">
    <property type="entry name" value="Mannitol_dh"/>
    <property type="match status" value="1"/>
</dbReference>
<evidence type="ECO:0000313" key="9">
    <source>
        <dbReference type="EMBL" id="QCI24601.1"/>
    </source>
</evidence>
<dbReference type="Gene3D" id="3.40.50.720">
    <property type="entry name" value="NAD(P)-binding Rossmann-like Domain"/>
    <property type="match status" value="1"/>
</dbReference>
<keyword evidence="5 6" id="KW-0520">NAD</keyword>
<protein>
    <recommendedName>
        <fullName evidence="3 6">Mannitol-1-phosphate 5-dehydrogenase</fullName>
        <ecNumber evidence="2 6">1.1.1.17</ecNumber>
    </recommendedName>
</protein>
<dbReference type="OrthoDB" id="271711at2"/>
<evidence type="ECO:0000256" key="3">
    <source>
        <dbReference type="ARBA" id="ARBA00016219"/>
    </source>
</evidence>
<dbReference type="InterPro" id="IPR000669">
    <property type="entry name" value="Mannitol_DH"/>
</dbReference>
<dbReference type="GO" id="GO:0008926">
    <property type="term" value="F:mannitol-1-phosphate 5-dehydrogenase activity"/>
    <property type="evidence" value="ECO:0007669"/>
    <property type="project" value="UniProtKB-UniRule"/>
</dbReference>
<dbReference type="InterPro" id="IPR036291">
    <property type="entry name" value="NAD(P)-bd_dom_sf"/>
</dbReference>
<dbReference type="EMBL" id="CP034861">
    <property type="protein sequence ID" value="QCI24601.1"/>
    <property type="molecule type" value="Genomic_DNA"/>
</dbReference>
<reference evidence="9 10" key="1">
    <citation type="submission" date="2018-12" db="EMBL/GenBank/DDBJ databases">
        <authorList>
            <person name="Chong R.A."/>
        </authorList>
    </citation>
    <scope>NUCLEOTIDE SEQUENCE [LARGE SCALE GENOMIC DNA]</scope>
    <source>
        <strain evidence="9 10">Mst</strain>
    </source>
</reference>
<reference evidence="9 10" key="2">
    <citation type="submission" date="2019-05" db="EMBL/GenBank/DDBJ databases">
        <title>Genome evolution of the obligate endosymbiont Buchnera aphidicola.</title>
        <authorList>
            <person name="Moran N.A."/>
        </authorList>
    </citation>
    <scope>NUCLEOTIDE SEQUENCE [LARGE SCALE GENOMIC DNA]</scope>
    <source>
        <strain evidence="9 10">Mst</strain>
    </source>
</reference>
<feature type="domain" description="Mannitol dehydrogenase C-terminal" evidence="8">
    <location>
        <begin position="205"/>
        <end position="346"/>
    </location>
</feature>
<proteinExistence type="inferred from homology"/>
<comment type="catalytic activity">
    <reaction evidence="6">
        <text>D-mannitol 1-phosphate + NAD(+) = beta-D-fructose 6-phosphate + NADH + H(+)</text>
        <dbReference type="Rhea" id="RHEA:19661"/>
        <dbReference type="ChEBI" id="CHEBI:15378"/>
        <dbReference type="ChEBI" id="CHEBI:57540"/>
        <dbReference type="ChEBI" id="CHEBI:57634"/>
        <dbReference type="ChEBI" id="CHEBI:57945"/>
        <dbReference type="ChEBI" id="CHEBI:61381"/>
        <dbReference type="EC" id="1.1.1.17"/>
    </reaction>
</comment>
<gene>
    <name evidence="6" type="primary">mtlD</name>
    <name evidence="9" type="ORF">D9V75_02770</name>
</gene>
<dbReference type="InterPro" id="IPR013131">
    <property type="entry name" value="Mannitol_DH_N"/>
</dbReference>
<dbReference type="PRINTS" id="PR00084">
    <property type="entry name" value="MTLDHDRGNASE"/>
</dbReference>
<dbReference type="PANTHER" id="PTHR30524">
    <property type="entry name" value="MANNITOL-1-PHOSPHATE 5-DEHYDROGENASE"/>
    <property type="match status" value="1"/>
</dbReference>
<dbReference type="NCBIfam" id="NF002650">
    <property type="entry name" value="PRK02318.2-2"/>
    <property type="match status" value="1"/>
</dbReference>
<sequence>MQALHFGAGNIGRGFIGKSLSESGFNVIFSDTNQNLVDSINYHKEYNIKIIGNQKENLIKIKNIHAINTCNAEITKIITQVDLITTAVGISSLEKIAGVIADGIKLKVKKKSFKILNIISCENKIKASSYLKKRILNILPLKYHNYLFEYIGFIDCSIDTIVPFSNLVQKNNLSIIAEDFREWIVDRSQFKGIVPKIVDMKLSDNLDFFINRKILTLNTGHAVAAYLGSIKKYKTIYESLLDLNIRKIVQNAMQESGNFLVKRFNCDQNNHLSYIKTIFSRFENPFLSDSLQRVARNPIQKLSKNERLIKPLLGATKYKTPCFNLIKGVSAAFHYKNKNDLESIKISSLIKKFGIKETIIKICDLNQDNKIIDLIVLEYHSILNNFL</sequence>
<dbReference type="EC" id="1.1.1.17" evidence="2 6"/>
<dbReference type="Gene3D" id="1.10.1040.10">
    <property type="entry name" value="N-(1-d-carboxylethyl)-l-norvaline Dehydrogenase, domain 2"/>
    <property type="match status" value="1"/>
</dbReference>
<keyword evidence="4 6" id="KW-0560">Oxidoreductase</keyword>
<evidence type="ECO:0000259" key="8">
    <source>
        <dbReference type="Pfam" id="PF08125"/>
    </source>
</evidence>
<accession>A0A4D6YD96</accession>
<dbReference type="HAMAP" id="MF_00196">
    <property type="entry name" value="Mannitol_dehydrog"/>
    <property type="match status" value="1"/>
</dbReference>
<evidence type="ECO:0000256" key="2">
    <source>
        <dbReference type="ARBA" id="ARBA00012939"/>
    </source>
</evidence>
<dbReference type="SUPFAM" id="SSF51735">
    <property type="entry name" value="NAD(P)-binding Rossmann-fold domains"/>
    <property type="match status" value="1"/>
</dbReference>
<dbReference type="InterPro" id="IPR023028">
    <property type="entry name" value="Mannitol_1_phos_5_DH"/>
</dbReference>
<dbReference type="AlphaFoldDB" id="A0A4D6YD96"/>
<dbReference type="NCBIfam" id="NF002646">
    <property type="entry name" value="PRK02318.1-2"/>
    <property type="match status" value="1"/>
</dbReference>
<evidence type="ECO:0000256" key="6">
    <source>
        <dbReference type="HAMAP-Rule" id="MF_00196"/>
    </source>
</evidence>
<dbReference type="PANTHER" id="PTHR30524:SF0">
    <property type="entry name" value="ALTRONATE OXIDOREDUCTASE-RELATED"/>
    <property type="match status" value="1"/>
</dbReference>
<dbReference type="InterPro" id="IPR008927">
    <property type="entry name" value="6-PGluconate_DH-like_C_sf"/>
</dbReference>
<organism evidence="9 10">
    <name type="scientific">Buchnera aphidicola</name>
    <name type="common">Muscaphis stroyani</name>
    <dbReference type="NCBI Taxonomy" id="1241869"/>
    <lineage>
        <taxon>Bacteria</taxon>
        <taxon>Pseudomonadati</taxon>
        <taxon>Pseudomonadota</taxon>
        <taxon>Gammaproteobacteria</taxon>
        <taxon>Enterobacterales</taxon>
        <taxon>Erwiniaceae</taxon>
        <taxon>Buchnera</taxon>
    </lineage>
</organism>
<dbReference type="GO" id="GO:0005829">
    <property type="term" value="C:cytosol"/>
    <property type="evidence" value="ECO:0007669"/>
    <property type="project" value="TreeGrafter"/>
</dbReference>
<evidence type="ECO:0000256" key="1">
    <source>
        <dbReference type="ARBA" id="ARBA00006541"/>
    </source>
</evidence>
<dbReference type="SUPFAM" id="SSF48179">
    <property type="entry name" value="6-phosphogluconate dehydrogenase C-terminal domain-like"/>
    <property type="match status" value="1"/>
</dbReference>
<dbReference type="Pfam" id="PF08125">
    <property type="entry name" value="Mannitol_dh_C"/>
    <property type="match status" value="1"/>
</dbReference>
<comment type="similarity">
    <text evidence="1 6">Belongs to the mannitol dehydrogenase family.</text>
</comment>
<dbReference type="InterPro" id="IPR013118">
    <property type="entry name" value="Mannitol_DH_C"/>
</dbReference>
<evidence type="ECO:0000259" key="7">
    <source>
        <dbReference type="Pfam" id="PF01232"/>
    </source>
</evidence>
<dbReference type="NCBIfam" id="NF002652">
    <property type="entry name" value="PRK02318.2-5"/>
    <property type="match status" value="1"/>
</dbReference>
<name>A0A4D6YD96_9GAMM</name>
<dbReference type="Proteomes" id="UP000298673">
    <property type="component" value="Chromosome"/>
</dbReference>
<feature type="binding site" evidence="6">
    <location>
        <begin position="3"/>
        <end position="14"/>
    </location>
    <ligand>
        <name>NAD(+)</name>
        <dbReference type="ChEBI" id="CHEBI:57540"/>
    </ligand>
</feature>
<dbReference type="InterPro" id="IPR013328">
    <property type="entry name" value="6PGD_dom2"/>
</dbReference>
<dbReference type="GO" id="GO:0019592">
    <property type="term" value="P:mannitol catabolic process"/>
    <property type="evidence" value="ECO:0007669"/>
    <property type="project" value="TreeGrafter"/>
</dbReference>
<evidence type="ECO:0000256" key="4">
    <source>
        <dbReference type="ARBA" id="ARBA00023002"/>
    </source>
</evidence>
<dbReference type="RefSeq" id="WP_158343976.1">
    <property type="nucleotide sequence ID" value="NZ_CP034861.1"/>
</dbReference>
<feature type="domain" description="Mannitol dehydrogenase N-terminal" evidence="7">
    <location>
        <begin position="1"/>
        <end position="197"/>
    </location>
</feature>
<evidence type="ECO:0000313" key="10">
    <source>
        <dbReference type="Proteomes" id="UP000298673"/>
    </source>
</evidence>